<proteinExistence type="predicted"/>
<evidence type="ECO:0000313" key="3">
    <source>
        <dbReference type="EMBL" id="KAG5643929.1"/>
    </source>
</evidence>
<comment type="caution">
    <text evidence="3">The sequence shown here is derived from an EMBL/GenBank/DDBJ whole genome shotgun (WGS) entry which is preliminary data.</text>
</comment>
<accession>A0A9P7G4X2</accession>
<keyword evidence="2" id="KW-0812">Transmembrane</keyword>
<name>A0A9P7G4X2_9AGAR</name>
<protein>
    <recommendedName>
        <fullName evidence="5">J domain-containing protein</fullName>
    </recommendedName>
</protein>
<evidence type="ECO:0000256" key="2">
    <source>
        <dbReference type="SAM" id="Phobius"/>
    </source>
</evidence>
<dbReference type="Proteomes" id="UP000775547">
    <property type="component" value="Unassembled WGS sequence"/>
</dbReference>
<organism evidence="3 4">
    <name type="scientific">Asterophora parasitica</name>
    <dbReference type="NCBI Taxonomy" id="117018"/>
    <lineage>
        <taxon>Eukaryota</taxon>
        <taxon>Fungi</taxon>
        <taxon>Dikarya</taxon>
        <taxon>Basidiomycota</taxon>
        <taxon>Agaricomycotina</taxon>
        <taxon>Agaricomycetes</taxon>
        <taxon>Agaricomycetidae</taxon>
        <taxon>Agaricales</taxon>
        <taxon>Tricholomatineae</taxon>
        <taxon>Lyophyllaceae</taxon>
        <taxon>Asterophora</taxon>
    </lineage>
</organism>
<keyword evidence="2" id="KW-0472">Membrane</keyword>
<dbReference type="OrthoDB" id="445556at2759"/>
<sequence length="171" mass="19838">MGDSLYYQAERTTNITQIHLSPELAVEAISAAYDILRGKSSGSAGHDPYREEVMRRKAFYQAHYRRRAEYARQHPNYAQSRREWTASADDRWKDRVILIVGVITLAAGLAPGFFMPHHLDKQHRSAVSNLRQARMEAREFGEERMGELRKRARNIKKQQEADTYTNSKDEI</sequence>
<feature type="compositionally biased region" description="Polar residues" evidence="1">
    <location>
        <begin position="161"/>
        <end position="171"/>
    </location>
</feature>
<feature type="transmembrane region" description="Helical" evidence="2">
    <location>
        <begin position="96"/>
        <end position="115"/>
    </location>
</feature>
<dbReference type="AlphaFoldDB" id="A0A9P7G4X2"/>
<gene>
    <name evidence="3" type="ORF">DXG03_009337</name>
</gene>
<feature type="region of interest" description="Disordered" evidence="1">
    <location>
        <begin position="149"/>
        <end position="171"/>
    </location>
</feature>
<keyword evidence="4" id="KW-1185">Reference proteome</keyword>
<evidence type="ECO:0000313" key="4">
    <source>
        <dbReference type="Proteomes" id="UP000775547"/>
    </source>
</evidence>
<dbReference type="EMBL" id="JABCKV010000089">
    <property type="protein sequence ID" value="KAG5643929.1"/>
    <property type="molecule type" value="Genomic_DNA"/>
</dbReference>
<reference evidence="3" key="1">
    <citation type="submission" date="2020-07" db="EMBL/GenBank/DDBJ databases">
        <authorList>
            <person name="Nieuwenhuis M."/>
            <person name="Van De Peppel L.J.J."/>
        </authorList>
    </citation>
    <scope>NUCLEOTIDE SEQUENCE</scope>
    <source>
        <strain evidence="3">AP01</strain>
        <tissue evidence="3">Mycelium</tissue>
    </source>
</reference>
<reference evidence="3" key="2">
    <citation type="submission" date="2021-10" db="EMBL/GenBank/DDBJ databases">
        <title>Phylogenomics reveals ancestral predisposition of the termite-cultivated fungus Termitomyces towards a domesticated lifestyle.</title>
        <authorList>
            <person name="Auxier B."/>
            <person name="Grum-Grzhimaylo A."/>
            <person name="Cardenas M.E."/>
            <person name="Lodge J.D."/>
            <person name="Laessoe T."/>
            <person name="Pedersen O."/>
            <person name="Smith M.E."/>
            <person name="Kuyper T.W."/>
            <person name="Franco-Molano E.A."/>
            <person name="Baroni T.J."/>
            <person name="Aanen D.K."/>
        </authorList>
    </citation>
    <scope>NUCLEOTIDE SEQUENCE</scope>
    <source>
        <strain evidence="3">AP01</strain>
        <tissue evidence="3">Mycelium</tissue>
    </source>
</reference>
<evidence type="ECO:0008006" key="5">
    <source>
        <dbReference type="Google" id="ProtNLM"/>
    </source>
</evidence>
<evidence type="ECO:0000256" key="1">
    <source>
        <dbReference type="SAM" id="MobiDB-lite"/>
    </source>
</evidence>
<keyword evidence="2" id="KW-1133">Transmembrane helix</keyword>